<organism evidence="1 2">
    <name type="scientific">Wenyingzhuangia fucanilytica</name>
    <dbReference type="NCBI Taxonomy" id="1790137"/>
    <lineage>
        <taxon>Bacteria</taxon>
        <taxon>Pseudomonadati</taxon>
        <taxon>Bacteroidota</taxon>
        <taxon>Flavobacteriia</taxon>
        <taxon>Flavobacteriales</taxon>
        <taxon>Flavobacteriaceae</taxon>
        <taxon>Wenyingzhuangia</taxon>
    </lineage>
</organism>
<gene>
    <name evidence="1" type="ORF">AXE80_06320</name>
</gene>
<evidence type="ECO:0000313" key="2">
    <source>
        <dbReference type="Proteomes" id="UP000092967"/>
    </source>
</evidence>
<name>A0A1B1Y560_9FLAO</name>
<keyword evidence="2" id="KW-1185">Reference proteome</keyword>
<dbReference type="STRING" id="1790137.AXE80_06320"/>
<dbReference type="Proteomes" id="UP000092967">
    <property type="component" value="Chromosome"/>
</dbReference>
<accession>A0A1B1Y560</accession>
<reference evidence="1 2" key="1">
    <citation type="submission" date="2016-02" db="EMBL/GenBank/DDBJ databases">
        <authorList>
            <person name="Wen L."/>
            <person name="He K."/>
            <person name="Yang H."/>
        </authorList>
    </citation>
    <scope>NUCLEOTIDE SEQUENCE [LARGE SCALE GENOMIC DNA]</scope>
    <source>
        <strain evidence="1 2">CZ1127</strain>
    </source>
</reference>
<proteinExistence type="predicted"/>
<sequence>MQNKQSLRPVITTAEINEHTSATEKFQNTVLRPVIKMQHHIIIALFNSYLKHSDFDINTLEKDKRMEFLKTVVSRNQHMRNQYVGIVSGMFTDEEFDHYLTNPAEYGRRIIQIIGQRLQDSY</sequence>
<dbReference type="OrthoDB" id="1271679at2"/>
<dbReference type="KEGG" id="wfu:AXE80_06320"/>
<dbReference type="EMBL" id="CP014224">
    <property type="protein sequence ID" value="ANW95916.1"/>
    <property type="molecule type" value="Genomic_DNA"/>
</dbReference>
<dbReference type="RefSeq" id="WP_068825508.1">
    <property type="nucleotide sequence ID" value="NZ_CP014224.1"/>
</dbReference>
<evidence type="ECO:0000313" key="1">
    <source>
        <dbReference type="EMBL" id="ANW95916.1"/>
    </source>
</evidence>
<dbReference type="AlphaFoldDB" id="A0A1B1Y560"/>
<evidence type="ECO:0008006" key="3">
    <source>
        <dbReference type="Google" id="ProtNLM"/>
    </source>
</evidence>
<protein>
    <recommendedName>
        <fullName evidence="3">Glyoxalase</fullName>
    </recommendedName>
</protein>